<dbReference type="PROSITE" id="PS50405">
    <property type="entry name" value="GST_CTER"/>
    <property type="match status" value="1"/>
</dbReference>
<protein>
    <submittedName>
        <fullName evidence="3">Glutathione S-transferase</fullName>
    </submittedName>
</protein>
<dbReference type="SUPFAM" id="SSF47616">
    <property type="entry name" value="GST C-terminal domain-like"/>
    <property type="match status" value="1"/>
</dbReference>
<dbReference type="InterPro" id="IPR036249">
    <property type="entry name" value="Thioredoxin-like_sf"/>
</dbReference>
<feature type="domain" description="GST C-terminal" evidence="2">
    <location>
        <begin position="90"/>
        <end position="216"/>
    </location>
</feature>
<dbReference type="InParanoid" id="A0A7X0MTW8"/>
<keyword evidence="3" id="KW-0808">Transferase</keyword>
<dbReference type="PROSITE" id="PS50404">
    <property type="entry name" value="GST_NTER"/>
    <property type="match status" value="1"/>
</dbReference>
<dbReference type="Pfam" id="PF02798">
    <property type="entry name" value="GST_N"/>
    <property type="match status" value="1"/>
</dbReference>
<dbReference type="SFLD" id="SFLDG01151">
    <property type="entry name" value="Main.2:_Nu-like"/>
    <property type="match status" value="1"/>
</dbReference>
<dbReference type="PANTHER" id="PTHR44051">
    <property type="entry name" value="GLUTATHIONE S-TRANSFERASE-RELATED"/>
    <property type="match status" value="1"/>
</dbReference>
<keyword evidence="4" id="KW-1185">Reference proteome</keyword>
<dbReference type="Pfam" id="PF13410">
    <property type="entry name" value="GST_C_2"/>
    <property type="match status" value="1"/>
</dbReference>
<organism evidence="3 4">
    <name type="scientific">Pseudoteredinibacter isoporae</name>
    <dbReference type="NCBI Taxonomy" id="570281"/>
    <lineage>
        <taxon>Bacteria</taxon>
        <taxon>Pseudomonadati</taxon>
        <taxon>Pseudomonadota</taxon>
        <taxon>Gammaproteobacteria</taxon>
        <taxon>Cellvibrionales</taxon>
        <taxon>Cellvibrionaceae</taxon>
        <taxon>Pseudoteredinibacter</taxon>
    </lineage>
</organism>
<comment type="caution">
    <text evidence="3">The sequence shown here is derived from an EMBL/GenBank/DDBJ whole genome shotgun (WGS) entry which is preliminary data.</text>
</comment>
<dbReference type="Gene3D" id="3.40.30.10">
    <property type="entry name" value="Glutaredoxin"/>
    <property type="match status" value="1"/>
</dbReference>
<dbReference type="Gene3D" id="1.20.1050.10">
    <property type="match status" value="1"/>
</dbReference>
<dbReference type="Proteomes" id="UP000528457">
    <property type="component" value="Unassembled WGS sequence"/>
</dbReference>
<dbReference type="InterPro" id="IPR040079">
    <property type="entry name" value="Glutathione_S-Trfase"/>
</dbReference>
<dbReference type="SUPFAM" id="SSF52833">
    <property type="entry name" value="Thioredoxin-like"/>
    <property type="match status" value="1"/>
</dbReference>
<dbReference type="PANTHER" id="PTHR44051:SF8">
    <property type="entry name" value="GLUTATHIONE S-TRANSFERASE GSTA"/>
    <property type="match status" value="1"/>
</dbReference>
<gene>
    <name evidence="3" type="ORF">HNR48_000269</name>
</gene>
<dbReference type="SFLD" id="SFLDG00358">
    <property type="entry name" value="Main_(cytGST)"/>
    <property type="match status" value="1"/>
</dbReference>
<dbReference type="CDD" id="cd03048">
    <property type="entry name" value="GST_N_Ure2p_like"/>
    <property type="match status" value="1"/>
</dbReference>
<proteinExistence type="predicted"/>
<feature type="domain" description="GST N-terminal" evidence="1">
    <location>
        <begin position="1"/>
        <end position="88"/>
    </location>
</feature>
<dbReference type="RefSeq" id="WP_166852599.1">
    <property type="nucleotide sequence ID" value="NZ_JAAONY010000001.1"/>
</dbReference>
<sequence length="237" mass="27247">MSDLQLWTAATPNGWKVSIMIEELREAGHTLEGLQVRAIDLMAGEQFEDEFSQRNPNQKIPLLIDGELNIMESCAIVQYLAEKYPSELLPEQDKWQILPWVYWQAANVGPAFGNKLSYTRYMNDVPEEQKAHPLARFNKEAQRLAGILEQRLGEQDFICGKHLSIADIVVYPWVRGWKWSKVDMSDRPNILAWLKRLRARPAFERGLAYGAPEGEVDQWSEETKARYAKAGNRISKT</sequence>
<name>A0A7X0MTW8_9GAMM</name>
<dbReference type="InterPro" id="IPR010987">
    <property type="entry name" value="Glutathione-S-Trfase_C-like"/>
</dbReference>
<dbReference type="InterPro" id="IPR004045">
    <property type="entry name" value="Glutathione_S-Trfase_N"/>
</dbReference>
<reference evidence="3 4" key="1">
    <citation type="submission" date="2020-08" db="EMBL/GenBank/DDBJ databases">
        <title>Genomic Encyclopedia of Type Strains, Phase IV (KMG-IV): sequencing the most valuable type-strain genomes for metagenomic binning, comparative biology and taxonomic classification.</title>
        <authorList>
            <person name="Goeker M."/>
        </authorList>
    </citation>
    <scope>NUCLEOTIDE SEQUENCE [LARGE SCALE GENOMIC DNA]</scope>
    <source>
        <strain evidence="3 4">DSM 22368</strain>
    </source>
</reference>
<dbReference type="AlphaFoldDB" id="A0A7X0MTW8"/>
<evidence type="ECO:0000313" key="3">
    <source>
        <dbReference type="EMBL" id="MBB6519991.1"/>
    </source>
</evidence>
<evidence type="ECO:0000313" key="4">
    <source>
        <dbReference type="Proteomes" id="UP000528457"/>
    </source>
</evidence>
<evidence type="ECO:0000259" key="2">
    <source>
        <dbReference type="PROSITE" id="PS50405"/>
    </source>
</evidence>
<evidence type="ECO:0000259" key="1">
    <source>
        <dbReference type="PROSITE" id="PS50404"/>
    </source>
</evidence>
<dbReference type="EMBL" id="JACHHT010000001">
    <property type="protein sequence ID" value="MBB6519991.1"/>
    <property type="molecule type" value="Genomic_DNA"/>
</dbReference>
<dbReference type="GO" id="GO:0016740">
    <property type="term" value="F:transferase activity"/>
    <property type="evidence" value="ECO:0007669"/>
    <property type="project" value="UniProtKB-KW"/>
</dbReference>
<dbReference type="SFLD" id="SFLDS00019">
    <property type="entry name" value="Glutathione_Transferase_(cytos"/>
    <property type="match status" value="1"/>
</dbReference>
<dbReference type="InterPro" id="IPR036282">
    <property type="entry name" value="Glutathione-S-Trfase_C_sf"/>
</dbReference>
<accession>A0A7X0MTW8</accession>